<dbReference type="InterPro" id="IPR050490">
    <property type="entry name" value="Bact_solute-bd_prot1"/>
</dbReference>
<keyword evidence="3" id="KW-1185">Reference proteome</keyword>
<gene>
    <name evidence="2" type="ORF">LKE05_03075</name>
</gene>
<dbReference type="PANTHER" id="PTHR43649">
    <property type="entry name" value="ARABINOSE-BINDING PROTEIN-RELATED"/>
    <property type="match status" value="1"/>
</dbReference>
<organism evidence="2 3">
    <name type="scientific">Hominilimicola fabiformis</name>
    <dbReference type="NCBI Taxonomy" id="2885356"/>
    <lineage>
        <taxon>Bacteria</taxon>
        <taxon>Bacillati</taxon>
        <taxon>Bacillota</taxon>
        <taxon>Clostridia</taxon>
        <taxon>Eubacteriales</taxon>
        <taxon>Oscillospiraceae</taxon>
        <taxon>Hominilimicola</taxon>
    </lineage>
</organism>
<dbReference type="Gene3D" id="3.40.190.10">
    <property type="entry name" value="Periplasmic binding protein-like II"/>
    <property type="match status" value="2"/>
</dbReference>
<dbReference type="AlphaFoldDB" id="A0AAE3DXK9"/>
<keyword evidence="1" id="KW-0732">Signal</keyword>
<protein>
    <submittedName>
        <fullName evidence="2">Extracellular solute-binding protein</fullName>
    </submittedName>
</protein>
<feature type="chain" id="PRO_5042034991" evidence="1">
    <location>
        <begin position="22"/>
        <end position="529"/>
    </location>
</feature>
<dbReference type="PROSITE" id="PS51257">
    <property type="entry name" value="PROKAR_LIPOPROTEIN"/>
    <property type="match status" value="1"/>
</dbReference>
<sequence>MNLKKVLCAALSTVTAVSLLASCGGKGKMQMDKAELTGPKAYDEQIELKIPVYDRGMQGQADVDNNYWTDYVQKNFGDKYNIKMTFVPVTRKEDVTVFNELLAAGEEPDILFSYDYPTMISYYSRGAFQPIDEDVLKTYAPTFYEKTKDLEEYTKVDDQRYFLAATRPLAYNWVTLIRTDWLEKAGLSMPTNQEEYVNALKKFKELKLGGENTIPATESLYNAYFPNYEYREYPLSEEDNAMYSDITVASLTYDATKQKLKYMNQLYNDGLISPEWYLDKDGNQKQADFVSGKAGVFGFYLSQNPPVLQTLLQNCPDAKVAVLDAGAGYPEGTKPAGRADWPFGMVSGISVDCEHPEAVLMYFEWLAQDENLFVMQNGIENVTYKVEDEIPVLIDDYTGEERLNYNSNKDMWCLVTEGKDYGSDEKNLAVQKKTYAPAGFEDLIQQSYDGYQKTKEYKYTDFLFDRAIDSLSQYAETLKSKWEVIQVDLINCKPEEFDAKYEAACKEYLDAGYQAVLDEKEQAYADMKK</sequence>
<dbReference type="EMBL" id="JAJEQM010000003">
    <property type="protein sequence ID" value="MCC2209778.1"/>
    <property type="molecule type" value="Genomic_DNA"/>
</dbReference>
<evidence type="ECO:0000256" key="1">
    <source>
        <dbReference type="SAM" id="SignalP"/>
    </source>
</evidence>
<evidence type="ECO:0000313" key="2">
    <source>
        <dbReference type="EMBL" id="MCC2209778.1"/>
    </source>
</evidence>
<feature type="signal peptide" evidence="1">
    <location>
        <begin position="1"/>
        <end position="21"/>
    </location>
</feature>
<comment type="caution">
    <text evidence="2">The sequence shown here is derived from an EMBL/GenBank/DDBJ whole genome shotgun (WGS) entry which is preliminary data.</text>
</comment>
<reference evidence="2 3" key="1">
    <citation type="submission" date="2021-10" db="EMBL/GenBank/DDBJ databases">
        <title>Anaerobic single-cell dispensing facilitates the cultivation of human gut bacteria.</title>
        <authorList>
            <person name="Afrizal A."/>
        </authorList>
    </citation>
    <scope>NUCLEOTIDE SEQUENCE [LARGE SCALE GENOMIC DNA]</scope>
    <source>
        <strain evidence="2 3">CLA-AA-H232</strain>
    </source>
</reference>
<dbReference type="SUPFAM" id="SSF53850">
    <property type="entry name" value="Periplasmic binding protein-like II"/>
    <property type="match status" value="1"/>
</dbReference>
<dbReference type="PANTHER" id="PTHR43649:SF12">
    <property type="entry name" value="DIACETYLCHITOBIOSE BINDING PROTEIN DASA"/>
    <property type="match status" value="1"/>
</dbReference>
<dbReference type="Proteomes" id="UP001198242">
    <property type="component" value="Unassembled WGS sequence"/>
</dbReference>
<dbReference type="RefSeq" id="WP_308455896.1">
    <property type="nucleotide sequence ID" value="NZ_JAJEQM010000003.1"/>
</dbReference>
<accession>A0AAE3DXK9</accession>
<name>A0AAE3DXK9_9FIRM</name>
<evidence type="ECO:0000313" key="3">
    <source>
        <dbReference type="Proteomes" id="UP001198242"/>
    </source>
</evidence>
<proteinExistence type="predicted"/>